<proteinExistence type="inferred from homology"/>
<keyword evidence="7" id="KW-0676">Redox-active center</keyword>
<dbReference type="SUPFAM" id="SSF55424">
    <property type="entry name" value="FAD/NAD-linked reductases, dimerisation (C-terminal) domain"/>
    <property type="match status" value="1"/>
</dbReference>
<evidence type="ECO:0000256" key="5">
    <source>
        <dbReference type="ARBA" id="ARBA00023002"/>
    </source>
</evidence>
<dbReference type="Pfam" id="PF02852">
    <property type="entry name" value="Pyr_redox_dim"/>
    <property type="match status" value="1"/>
</dbReference>
<keyword evidence="3" id="KW-0285">Flavoprotein</keyword>
<evidence type="ECO:0000313" key="10">
    <source>
        <dbReference type="Proteomes" id="UP000218979"/>
    </source>
</evidence>
<keyword evidence="10" id="KW-1185">Reference proteome</keyword>
<comment type="similarity">
    <text evidence="2">Belongs to the class-III pyridine nucleotide-disulfide oxidoreductase family.</text>
</comment>
<protein>
    <recommendedName>
        <fullName evidence="8">Pyridine nucleotide-disulphide oxidoreductase dimerisation domain-containing protein</fullName>
    </recommendedName>
</protein>
<gene>
    <name evidence="9" type="ORF">RR45_GL001915</name>
</gene>
<comment type="caution">
    <text evidence="9">The sequence shown here is derived from an EMBL/GenBank/DDBJ whole genome shotgun (WGS) entry which is preliminary data.</text>
</comment>
<dbReference type="PANTHER" id="PTHR43429">
    <property type="entry name" value="PYRIDINE NUCLEOTIDE-DISULFIDE OXIDOREDUCTASE DOMAIN-CONTAINING"/>
    <property type="match status" value="1"/>
</dbReference>
<dbReference type="Proteomes" id="UP000218979">
    <property type="component" value="Unassembled WGS sequence"/>
</dbReference>
<comment type="cofactor">
    <cofactor evidence="1">
        <name>FAD</name>
        <dbReference type="ChEBI" id="CHEBI:57692"/>
    </cofactor>
</comment>
<dbReference type="PANTHER" id="PTHR43429:SF1">
    <property type="entry name" value="NAD(P)H SULFUR OXIDOREDUCTASE (COA-DEPENDENT)"/>
    <property type="match status" value="1"/>
</dbReference>
<evidence type="ECO:0000256" key="2">
    <source>
        <dbReference type="ARBA" id="ARBA00009130"/>
    </source>
</evidence>
<dbReference type="InterPro" id="IPR036188">
    <property type="entry name" value="FAD/NAD-bd_sf"/>
</dbReference>
<dbReference type="EMBL" id="JXJT01000007">
    <property type="protein sequence ID" value="PCS03887.1"/>
    <property type="molecule type" value="Genomic_DNA"/>
</dbReference>
<dbReference type="Gene3D" id="3.30.390.30">
    <property type="match status" value="1"/>
</dbReference>
<keyword evidence="6" id="KW-0558">Oxidation</keyword>
<evidence type="ECO:0000256" key="6">
    <source>
        <dbReference type="ARBA" id="ARBA00023097"/>
    </source>
</evidence>
<evidence type="ECO:0000256" key="3">
    <source>
        <dbReference type="ARBA" id="ARBA00022630"/>
    </source>
</evidence>
<reference evidence="9 10" key="1">
    <citation type="submission" date="2014-12" db="EMBL/GenBank/DDBJ databases">
        <title>Draft genome sequences of 10 type strains of Lactococcus.</title>
        <authorList>
            <person name="Sun Z."/>
            <person name="Zhong Z."/>
            <person name="Liu W."/>
            <person name="Zhang W."/>
            <person name="Zhang H."/>
        </authorList>
    </citation>
    <scope>NUCLEOTIDE SEQUENCE [LARGE SCALE GENOMIC DNA]</scope>
    <source>
        <strain evidence="9 10">DSM 22330</strain>
    </source>
</reference>
<dbReference type="InterPro" id="IPR016156">
    <property type="entry name" value="FAD/NAD-linked_Rdtase_dimer_sf"/>
</dbReference>
<sequence>MAESFHVIIGKPIYRPMATTANKMGRIVGDAMTGGALRFQGILGTGILRFFDLTIAQTGLTEKEALAEGYRGAVLFNIKPDKPAYMAEQDIMIKEIADKQTHCILGGIIGPQGGEKRIGIFASTITLGIKAKDLFQMDLEYAPPFSTTKYFTV</sequence>
<accession>A0ABX4I9B2</accession>
<dbReference type="Gene3D" id="3.50.50.60">
    <property type="entry name" value="FAD/NAD(P)-binding domain"/>
    <property type="match status" value="1"/>
</dbReference>
<evidence type="ECO:0000256" key="4">
    <source>
        <dbReference type="ARBA" id="ARBA00022827"/>
    </source>
</evidence>
<evidence type="ECO:0000313" key="9">
    <source>
        <dbReference type="EMBL" id="PCS03887.1"/>
    </source>
</evidence>
<evidence type="ECO:0000259" key="8">
    <source>
        <dbReference type="Pfam" id="PF02852"/>
    </source>
</evidence>
<evidence type="ECO:0000256" key="1">
    <source>
        <dbReference type="ARBA" id="ARBA00001974"/>
    </source>
</evidence>
<keyword evidence="5" id="KW-0560">Oxidoreductase</keyword>
<evidence type="ECO:0000256" key="7">
    <source>
        <dbReference type="ARBA" id="ARBA00023284"/>
    </source>
</evidence>
<dbReference type="InterPro" id="IPR004099">
    <property type="entry name" value="Pyr_nucl-diS_OxRdtase_dimer"/>
</dbReference>
<dbReference type="InterPro" id="IPR050260">
    <property type="entry name" value="FAD-bd_OxRdtase"/>
</dbReference>
<keyword evidence="4" id="KW-0274">FAD</keyword>
<organism evidence="9 10">
    <name type="scientific">Pseudolactococcus chungangensis CAU 28 = DSM 22330</name>
    <dbReference type="NCBI Taxonomy" id="1122154"/>
    <lineage>
        <taxon>Bacteria</taxon>
        <taxon>Bacillati</taxon>
        <taxon>Bacillota</taxon>
        <taxon>Bacilli</taxon>
        <taxon>Lactobacillales</taxon>
        <taxon>Streptococcaceae</taxon>
        <taxon>Pseudolactococcus</taxon>
    </lineage>
</organism>
<name>A0ABX4I9B2_9LACT</name>
<feature type="domain" description="Pyridine nucleotide-disulphide oxidoreductase dimerisation" evidence="8">
    <location>
        <begin position="50"/>
        <end position="146"/>
    </location>
</feature>